<dbReference type="OrthoDB" id="6421628at2759"/>
<keyword evidence="4" id="KW-1185">Reference proteome</keyword>
<accession>A0A3S3P2P9</accession>
<evidence type="ECO:0000256" key="2">
    <source>
        <dbReference type="SAM" id="MobiDB-lite"/>
    </source>
</evidence>
<keyword evidence="1" id="KW-0175">Coiled coil</keyword>
<dbReference type="Gene3D" id="1.25.40.10">
    <property type="entry name" value="Tetratricopeptide repeat domain"/>
    <property type="match status" value="2"/>
</dbReference>
<comment type="caution">
    <text evidence="3">The sequence shown here is derived from an EMBL/GenBank/DDBJ whole genome shotgun (WGS) entry which is preliminary data.</text>
</comment>
<feature type="compositionally biased region" description="Basic and acidic residues" evidence="2">
    <location>
        <begin position="764"/>
        <end position="803"/>
    </location>
</feature>
<protein>
    <submittedName>
        <fullName evidence="3">Tetratricopeptide repeat protein 39B-like protein</fullName>
    </submittedName>
</protein>
<dbReference type="InterPro" id="IPR011990">
    <property type="entry name" value="TPR-like_helical_dom_sf"/>
</dbReference>
<feature type="region of interest" description="Disordered" evidence="2">
    <location>
        <begin position="761"/>
        <end position="803"/>
    </location>
</feature>
<dbReference type="PANTHER" id="PTHR31859">
    <property type="entry name" value="TETRATRICOPEPTIDE REPEAT PROTEIN 39 FAMILY MEMBER"/>
    <property type="match status" value="1"/>
</dbReference>
<sequence length="803" mass="92633">MSENAKEAVECSNKYLSDCDNLYEDGTIYDADEVADDDDNRVVPAFAEAMIQAKEAIVDFYENRFEEAFKICSRYETGSLPHSHGQATLRFIFAMLTLEPPELEKAKHAIDMDIALCQNRKKQNSVTQSISNLIWRPVYDEYTDGDKETGVRELKAAVTVKDSVRYEYCAAVIMGYNLYMANIFGAGHGDLKFAQELCNETMAIHPKSILFKFFYARSLQVLGKPNEAIELYKECINLQCDWKPFHNICYWDLIWCYALIRNWEKAAEYAQLLSKQCKWSPATNMYQYAVFLHHMMEEQNREDLKEKMEEAIKMVPQLKIRYAGKTIPPEKFATEQALKYINNGEKFVLPAYELFYVWNIFATAASSNELLEPILAQIIEKEEEHKADKGVVCFWISFFTEVFILDNHDLKLDNYCKIYLLKGVCLKYLGRHPEALLCFKEIVDNESRVSPGSYIPPHASLELGFTHMKLKNFVEAKRWFERATNDYSGYLIEALVHLPLVSASYDEYTEQKGKPSRIAEVKEAFRDAAVVLKEGKKNLAIHAKQRLAHWLKKLSVKFDQLAAKVGSGGKGAYEPIPDLKPDIGKPDIGTDFKPGLNPEYKPDLKPDLKPEYKPDLKPEYKPDLKPEYKPDQVIETGYEEKMKKDLKPDFKEENYEEILDARKPKREANYEDVIKELSAKMQELSKGYAKAIEILNKKKQFSNGDKSIADQIEHIAEAAQRVDNILEFLKEVSVDPKRQQMDLKYLDKLYEVESKRILSVIGNEKSEQPEIDHPLEAKRKVDEEKGKEEKTEGNKSDKRLDVK</sequence>
<dbReference type="Proteomes" id="UP000285301">
    <property type="component" value="Unassembled WGS sequence"/>
</dbReference>
<evidence type="ECO:0000313" key="4">
    <source>
        <dbReference type="Proteomes" id="UP000285301"/>
    </source>
</evidence>
<organism evidence="3 4">
    <name type="scientific">Dinothrombium tinctorium</name>
    <dbReference type="NCBI Taxonomy" id="1965070"/>
    <lineage>
        <taxon>Eukaryota</taxon>
        <taxon>Metazoa</taxon>
        <taxon>Ecdysozoa</taxon>
        <taxon>Arthropoda</taxon>
        <taxon>Chelicerata</taxon>
        <taxon>Arachnida</taxon>
        <taxon>Acari</taxon>
        <taxon>Acariformes</taxon>
        <taxon>Trombidiformes</taxon>
        <taxon>Prostigmata</taxon>
        <taxon>Anystina</taxon>
        <taxon>Parasitengona</taxon>
        <taxon>Trombidioidea</taxon>
        <taxon>Trombidiidae</taxon>
        <taxon>Dinothrombium</taxon>
    </lineage>
</organism>
<dbReference type="SUPFAM" id="SSF48452">
    <property type="entry name" value="TPR-like"/>
    <property type="match status" value="1"/>
</dbReference>
<dbReference type="PANTHER" id="PTHR31859:SF9">
    <property type="entry name" value="TETRATRICOPEPTIDE REPEAT PROTEIN 39B"/>
    <property type="match status" value="1"/>
</dbReference>
<feature type="compositionally biased region" description="Basic and acidic residues" evidence="2">
    <location>
        <begin position="600"/>
        <end position="627"/>
    </location>
</feature>
<dbReference type="EMBL" id="NCKU01003872">
    <property type="protein sequence ID" value="RWS06788.1"/>
    <property type="molecule type" value="Genomic_DNA"/>
</dbReference>
<evidence type="ECO:0000313" key="3">
    <source>
        <dbReference type="EMBL" id="RWS06788.1"/>
    </source>
</evidence>
<evidence type="ECO:0000256" key="1">
    <source>
        <dbReference type="SAM" id="Coils"/>
    </source>
</evidence>
<name>A0A3S3P2P9_9ACAR</name>
<proteinExistence type="predicted"/>
<feature type="coiled-coil region" evidence="1">
    <location>
        <begin position="294"/>
        <end position="321"/>
    </location>
</feature>
<dbReference type="Pfam" id="PF10300">
    <property type="entry name" value="Iml2-TPR_39"/>
    <property type="match status" value="2"/>
</dbReference>
<feature type="region of interest" description="Disordered" evidence="2">
    <location>
        <begin position="590"/>
        <end position="627"/>
    </location>
</feature>
<dbReference type="InterPro" id="IPR019412">
    <property type="entry name" value="IML2/TPR_39"/>
</dbReference>
<reference evidence="3 4" key="1">
    <citation type="journal article" date="2018" name="Gigascience">
        <title>Genomes of trombidid mites reveal novel predicted allergens and laterally-transferred genes associated with secondary metabolism.</title>
        <authorList>
            <person name="Dong X."/>
            <person name="Chaisiri K."/>
            <person name="Xia D."/>
            <person name="Armstrong S.D."/>
            <person name="Fang Y."/>
            <person name="Donnelly M.J."/>
            <person name="Kadowaki T."/>
            <person name="McGarry J.W."/>
            <person name="Darby A.C."/>
            <person name="Makepeace B.L."/>
        </authorList>
    </citation>
    <scope>NUCLEOTIDE SEQUENCE [LARGE SCALE GENOMIC DNA]</scope>
    <source>
        <strain evidence="3">UoL-WK</strain>
    </source>
</reference>
<dbReference type="AlphaFoldDB" id="A0A3S3P2P9"/>
<gene>
    <name evidence="3" type="ORF">B4U79_16181</name>
</gene>